<dbReference type="Pfam" id="PF01288">
    <property type="entry name" value="HPPK"/>
    <property type="match status" value="1"/>
</dbReference>
<evidence type="ECO:0000259" key="8">
    <source>
        <dbReference type="Pfam" id="PF01288"/>
    </source>
</evidence>
<dbReference type="EMBL" id="CAEZWY010000001">
    <property type="protein sequence ID" value="CAB4661373.1"/>
    <property type="molecule type" value="Genomic_DNA"/>
</dbReference>
<dbReference type="PANTHER" id="PTHR43071">
    <property type="entry name" value="2-AMINO-4-HYDROXY-6-HYDROXYMETHYLDIHYDROPTERIDINE PYROPHOSPHOKINASE"/>
    <property type="match status" value="1"/>
</dbReference>
<dbReference type="Gene3D" id="3.30.70.560">
    <property type="entry name" value="7,8-Dihydro-6-hydroxymethylpterin-pyrophosphokinase HPPK"/>
    <property type="match status" value="1"/>
</dbReference>
<dbReference type="PANTHER" id="PTHR43071:SF1">
    <property type="entry name" value="2-AMINO-4-HYDROXY-6-HYDROXYMETHYLDIHYDROPTERIDINE PYROPHOSPHOKINASE"/>
    <property type="match status" value="1"/>
</dbReference>
<evidence type="ECO:0000313" key="11">
    <source>
        <dbReference type="EMBL" id="CAB4794517.1"/>
    </source>
</evidence>
<proteinExistence type="predicted"/>
<keyword evidence="7" id="KW-0289">Folate biosynthesis</keyword>
<feature type="domain" description="7,8-dihydro-6-hydroxymethylpterin-pyrophosphokinase" evidence="8">
    <location>
        <begin position="4"/>
        <end position="129"/>
    </location>
</feature>
<organism evidence="10">
    <name type="scientific">freshwater metagenome</name>
    <dbReference type="NCBI Taxonomy" id="449393"/>
    <lineage>
        <taxon>unclassified sequences</taxon>
        <taxon>metagenomes</taxon>
        <taxon>ecological metagenomes</taxon>
    </lineage>
</organism>
<evidence type="ECO:0000256" key="5">
    <source>
        <dbReference type="ARBA" id="ARBA00022777"/>
    </source>
</evidence>
<gene>
    <name evidence="9" type="ORF">UFOPK2312_00009</name>
    <name evidence="10" type="ORF">UFOPK2802_00451</name>
    <name evidence="11" type="ORF">UFOPK2982_00803</name>
    <name evidence="12" type="ORF">UFOPK3783_00371</name>
    <name evidence="13" type="ORF">UFOPK4355_00345</name>
</gene>
<keyword evidence="5" id="KW-0418">Kinase</keyword>
<keyword evidence="3" id="KW-0808">Transferase</keyword>
<keyword evidence="4" id="KW-0547">Nucleotide-binding</keyword>
<dbReference type="EMBL" id="CAFAAE010000123">
    <property type="protein sequence ID" value="CAB4794517.1"/>
    <property type="molecule type" value="Genomic_DNA"/>
</dbReference>
<evidence type="ECO:0000256" key="3">
    <source>
        <dbReference type="ARBA" id="ARBA00022679"/>
    </source>
</evidence>
<dbReference type="EC" id="2.7.6.3" evidence="2"/>
<sequence>MKAVIALGANLGDPISQLDEAVSKINKELFVISVSNFIETTPVDAPGQPNYFNGVLIVETEMKPLDLLHLLQRIEDEGGRERSTENAARTLDIDLISYGEIFLDTPELTLPHPRAYQRAFVLKPWLSIDSNGVLPGYGEIKKLLAGLD</sequence>
<evidence type="ECO:0000256" key="1">
    <source>
        <dbReference type="ARBA" id="ARBA00005051"/>
    </source>
</evidence>
<dbReference type="GO" id="GO:0016301">
    <property type="term" value="F:kinase activity"/>
    <property type="evidence" value="ECO:0007669"/>
    <property type="project" value="UniProtKB-KW"/>
</dbReference>
<protein>
    <recommendedName>
        <fullName evidence="2">2-amino-4-hydroxy-6-hydroxymethyldihydropteridine diphosphokinase</fullName>
        <ecNumber evidence="2">2.7.6.3</ecNumber>
    </recommendedName>
</protein>
<evidence type="ECO:0000256" key="2">
    <source>
        <dbReference type="ARBA" id="ARBA00013253"/>
    </source>
</evidence>
<dbReference type="EMBL" id="CAEZYX010000030">
    <property type="protein sequence ID" value="CAB4739424.1"/>
    <property type="molecule type" value="Genomic_DNA"/>
</dbReference>
<dbReference type="InterPro" id="IPR035907">
    <property type="entry name" value="Hppk_sf"/>
</dbReference>
<evidence type="ECO:0000313" key="12">
    <source>
        <dbReference type="EMBL" id="CAB4941844.1"/>
    </source>
</evidence>
<dbReference type="NCBIfam" id="TIGR01498">
    <property type="entry name" value="folK"/>
    <property type="match status" value="1"/>
</dbReference>
<evidence type="ECO:0000256" key="7">
    <source>
        <dbReference type="ARBA" id="ARBA00022909"/>
    </source>
</evidence>
<dbReference type="CDD" id="cd00483">
    <property type="entry name" value="HPPK"/>
    <property type="match status" value="1"/>
</dbReference>
<evidence type="ECO:0000313" key="13">
    <source>
        <dbReference type="EMBL" id="CAB5061353.1"/>
    </source>
</evidence>
<evidence type="ECO:0000256" key="6">
    <source>
        <dbReference type="ARBA" id="ARBA00022840"/>
    </source>
</evidence>
<dbReference type="EMBL" id="CAFBNI010000024">
    <property type="protein sequence ID" value="CAB4941844.1"/>
    <property type="molecule type" value="Genomic_DNA"/>
</dbReference>
<dbReference type="UniPathway" id="UPA00077">
    <property type="reaction ID" value="UER00155"/>
</dbReference>
<dbReference type="InterPro" id="IPR000550">
    <property type="entry name" value="Hppk"/>
</dbReference>
<keyword evidence="6" id="KW-0067">ATP-binding</keyword>
<dbReference type="SUPFAM" id="SSF55083">
    <property type="entry name" value="6-hydroxymethyl-7,8-dihydropterin pyrophosphokinase, HPPK"/>
    <property type="match status" value="1"/>
</dbReference>
<evidence type="ECO:0000256" key="4">
    <source>
        <dbReference type="ARBA" id="ARBA00022741"/>
    </source>
</evidence>
<comment type="pathway">
    <text evidence="1">Cofactor biosynthesis; tetrahydrofolate biosynthesis; 2-amino-4-hydroxy-6-hydroxymethyl-7,8-dihydropteridine diphosphate from 7,8-dihydroneopterin triphosphate: step 4/4.</text>
</comment>
<dbReference type="AlphaFoldDB" id="A0A6J6SX94"/>
<evidence type="ECO:0000313" key="10">
    <source>
        <dbReference type="EMBL" id="CAB4739424.1"/>
    </source>
</evidence>
<dbReference type="GO" id="GO:0046654">
    <property type="term" value="P:tetrahydrofolate biosynthetic process"/>
    <property type="evidence" value="ECO:0007669"/>
    <property type="project" value="UniProtKB-UniPathway"/>
</dbReference>
<dbReference type="EMBL" id="CAFBQT010000026">
    <property type="protein sequence ID" value="CAB5061353.1"/>
    <property type="molecule type" value="Genomic_DNA"/>
</dbReference>
<dbReference type="GO" id="GO:0046656">
    <property type="term" value="P:folic acid biosynthetic process"/>
    <property type="evidence" value="ECO:0007669"/>
    <property type="project" value="UniProtKB-KW"/>
</dbReference>
<dbReference type="GO" id="GO:0003848">
    <property type="term" value="F:2-amino-4-hydroxy-6-hydroxymethyldihydropteridine diphosphokinase activity"/>
    <property type="evidence" value="ECO:0007669"/>
    <property type="project" value="UniProtKB-EC"/>
</dbReference>
<dbReference type="GO" id="GO:0005524">
    <property type="term" value="F:ATP binding"/>
    <property type="evidence" value="ECO:0007669"/>
    <property type="project" value="UniProtKB-KW"/>
</dbReference>
<reference evidence="10" key="1">
    <citation type="submission" date="2020-05" db="EMBL/GenBank/DDBJ databases">
        <authorList>
            <person name="Chiriac C."/>
            <person name="Salcher M."/>
            <person name="Ghai R."/>
            <person name="Kavagutti S V."/>
        </authorList>
    </citation>
    <scope>NUCLEOTIDE SEQUENCE</scope>
</reference>
<evidence type="ECO:0000313" key="9">
    <source>
        <dbReference type="EMBL" id="CAB4661373.1"/>
    </source>
</evidence>
<name>A0A6J6SX94_9ZZZZ</name>
<accession>A0A6J6SX94</accession>